<gene>
    <name evidence="8" type="ORF">AX660_09625</name>
</gene>
<keyword evidence="5" id="KW-1015">Disulfide bond</keyword>
<keyword evidence="3" id="KW-0255">Endonuclease</keyword>
<keyword evidence="2" id="KW-0479">Metal-binding</keyword>
<evidence type="ECO:0000256" key="3">
    <source>
        <dbReference type="ARBA" id="ARBA00022759"/>
    </source>
</evidence>
<dbReference type="OrthoDB" id="267579at2"/>
<evidence type="ECO:0000256" key="6">
    <source>
        <dbReference type="ARBA" id="ARBA00023180"/>
    </source>
</evidence>
<dbReference type="GO" id="GO:0006308">
    <property type="term" value="P:DNA catabolic process"/>
    <property type="evidence" value="ECO:0007669"/>
    <property type="project" value="InterPro"/>
</dbReference>
<evidence type="ECO:0000256" key="7">
    <source>
        <dbReference type="SAM" id="SignalP"/>
    </source>
</evidence>
<evidence type="ECO:0000256" key="1">
    <source>
        <dbReference type="ARBA" id="ARBA00022722"/>
    </source>
</evidence>
<dbReference type="SUPFAM" id="SSF48537">
    <property type="entry name" value="Phospholipase C/P1 nuclease"/>
    <property type="match status" value="1"/>
</dbReference>
<evidence type="ECO:0000256" key="4">
    <source>
        <dbReference type="ARBA" id="ARBA00022801"/>
    </source>
</evidence>
<evidence type="ECO:0000256" key="5">
    <source>
        <dbReference type="ARBA" id="ARBA00023157"/>
    </source>
</evidence>
<dbReference type="STRING" id="1799789.AX660_09625"/>
<keyword evidence="9" id="KW-1185">Reference proteome</keyword>
<keyword evidence="4" id="KW-0378">Hydrolase</keyword>
<dbReference type="EMBL" id="LSNE01000003">
    <property type="protein sequence ID" value="KXI30234.1"/>
    <property type="molecule type" value="Genomic_DNA"/>
</dbReference>
<dbReference type="InterPro" id="IPR008947">
    <property type="entry name" value="PLipase_C/P1_nuclease_dom_sf"/>
</dbReference>
<keyword evidence="7" id="KW-0732">Signal</keyword>
<evidence type="ECO:0000256" key="2">
    <source>
        <dbReference type="ARBA" id="ARBA00022723"/>
    </source>
</evidence>
<dbReference type="CDD" id="cd11010">
    <property type="entry name" value="S1-P1_nuclease"/>
    <property type="match status" value="1"/>
</dbReference>
<name>A0A136A4T8_9ALTE</name>
<dbReference type="InterPro" id="IPR003154">
    <property type="entry name" value="S1/P1nuclease"/>
</dbReference>
<dbReference type="RefSeq" id="WP_068374269.1">
    <property type="nucleotide sequence ID" value="NZ_LSNE01000003.1"/>
</dbReference>
<evidence type="ECO:0000313" key="8">
    <source>
        <dbReference type="EMBL" id="KXI30234.1"/>
    </source>
</evidence>
<reference evidence="9" key="1">
    <citation type="submission" date="2016-02" db="EMBL/GenBank/DDBJ databases">
        <authorList>
            <person name="Schultz-Johansen M."/>
            <person name="Glaring M.A."/>
            <person name="Bech P.K."/>
            <person name="Stougaard P."/>
        </authorList>
    </citation>
    <scope>NUCLEOTIDE SEQUENCE [LARGE SCALE GENOMIC DNA]</scope>
    <source>
        <strain evidence="9">S66</strain>
    </source>
</reference>
<comment type="caution">
    <text evidence="8">The sequence shown here is derived from an EMBL/GenBank/DDBJ whole genome shotgun (WGS) entry which is preliminary data.</text>
</comment>
<dbReference type="GO" id="GO:0016788">
    <property type="term" value="F:hydrolase activity, acting on ester bonds"/>
    <property type="evidence" value="ECO:0007669"/>
    <property type="project" value="InterPro"/>
</dbReference>
<evidence type="ECO:0000313" key="9">
    <source>
        <dbReference type="Proteomes" id="UP000070299"/>
    </source>
</evidence>
<proteinExistence type="predicted"/>
<protein>
    <submittedName>
        <fullName evidence="8">S1/P1 Nuclease</fullName>
    </submittedName>
</protein>
<dbReference type="GO" id="GO:0003676">
    <property type="term" value="F:nucleic acid binding"/>
    <property type="evidence" value="ECO:0007669"/>
    <property type="project" value="InterPro"/>
</dbReference>
<dbReference type="Pfam" id="PF02265">
    <property type="entry name" value="S1-P1_nuclease"/>
    <property type="match status" value="1"/>
</dbReference>
<dbReference type="PANTHER" id="PTHR33146">
    <property type="entry name" value="ENDONUCLEASE 4"/>
    <property type="match status" value="1"/>
</dbReference>
<feature type="chain" id="PRO_5007469462" evidence="7">
    <location>
        <begin position="22"/>
        <end position="258"/>
    </location>
</feature>
<dbReference type="AlphaFoldDB" id="A0A136A4T8"/>
<keyword evidence="6" id="KW-0325">Glycoprotein</keyword>
<dbReference type="GO" id="GO:0046872">
    <property type="term" value="F:metal ion binding"/>
    <property type="evidence" value="ECO:0007669"/>
    <property type="project" value="UniProtKB-KW"/>
</dbReference>
<accession>A0A136A4T8</accession>
<sequence>MKTHKIIILLASFAISGQVLAWGQNGHRITGAIAQQYLAPKTLAAVQQILPNEDLAEASTYADEMKSNPTEFWKKTANPWHYVTVPAGHTYHEVGAPEEGDAISALNKFTLTLKDPKATMEEKQLALRFIVHIIGDLHQPLHVGAGNDRGGNDVKLQFFWKDSNLHSVWDSGLIEQKELSYTEWTTWLSKNISADQAKQWMVSDPQVWINESAVIRDSIYPKTDKLSYDYLYESMPVVKQRLQMGGIRIAAYLNAIFK</sequence>
<organism evidence="8 9">
    <name type="scientific">Paraglaciecola hydrolytica</name>
    <dbReference type="NCBI Taxonomy" id="1799789"/>
    <lineage>
        <taxon>Bacteria</taxon>
        <taxon>Pseudomonadati</taxon>
        <taxon>Pseudomonadota</taxon>
        <taxon>Gammaproteobacteria</taxon>
        <taxon>Alteromonadales</taxon>
        <taxon>Alteromonadaceae</taxon>
        <taxon>Paraglaciecola</taxon>
    </lineage>
</organism>
<dbReference type="Proteomes" id="UP000070299">
    <property type="component" value="Unassembled WGS sequence"/>
</dbReference>
<dbReference type="PANTHER" id="PTHR33146:SF26">
    <property type="entry name" value="ENDONUCLEASE 4"/>
    <property type="match status" value="1"/>
</dbReference>
<feature type="signal peptide" evidence="7">
    <location>
        <begin position="1"/>
        <end position="21"/>
    </location>
</feature>
<dbReference type="Gene3D" id="1.10.575.10">
    <property type="entry name" value="P1 Nuclease"/>
    <property type="match status" value="1"/>
</dbReference>
<keyword evidence="1" id="KW-0540">Nuclease</keyword>
<dbReference type="GO" id="GO:0004519">
    <property type="term" value="F:endonuclease activity"/>
    <property type="evidence" value="ECO:0007669"/>
    <property type="project" value="UniProtKB-KW"/>
</dbReference>